<feature type="active site" description="Proton acceptor" evidence="4">
    <location>
        <position position="88"/>
    </location>
</feature>
<dbReference type="HAMAP" id="MF_00528">
    <property type="entry name" value="Maf"/>
    <property type="match status" value="1"/>
</dbReference>
<dbReference type="InterPro" id="IPR029001">
    <property type="entry name" value="ITPase-like_fam"/>
</dbReference>
<keyword evidence="3 4" id="KW-0546">Nucleotide metabolism</keyword>
<feature type="compositionally biased region" description="Low complexity" evidence="5">
    <location>
        <begin position="8"/>
        <end position="20"/>
    </location>
</feature>
<dbReference type="CDD" id="cd00555">
    <property type="entry name" value="Maf"/>
    <property type="match status" value="1"/>
</dbReference>
<dbReference type="Proteomes" id="UP000631034">
    <property type="component" value="Unassembled WGS sequence"/>
</dbReference>
<dbReference type="GO" id="GO:0047429">
    <property type="term" value="F:nucleoside triphosphate diphosphatase activity"/>
    <property type="evidence" value="ECO:0007669"/>
    <property type="project" value="UniProtKB-EC"/>
</dbReference>
<comment type="caution">
    <text evidence="4">Lacks conserved residue(s) required for the propagation of feature annotation.</text>
</comment>
<feature type="site" description="Important for substrate specificity" evidence="4">
    <location>
        <position position="89"/>
    </location>
</feature>
<evidence type="ECO:0000256" key="5">
    <source>
        <dbReference type="SAM" id="MobiDB-lite"/>
    </source>
</evidence>
<protein>
    <recommendedName>
        <fullName evidence="4">dTTP/UTP pyrophosphatase</fullName>
        <shortName evidence="4">dTTPase/UTPase</shortName>
        <ecNumber evidence="4">3.6.1.9</ecNumber>
    </recommendedName>
    <alternativeName>
        <fullName evidence="4">Nucleoside triphosphate pyrophosphatase</fullName>
    </alternativeName>
    <alternativeName>
        <fullName evidence="4">Nucleotide pyrophosphatase</fullName>
        <shortName evidence="4">Nucleotide PPase</shortName>
    </alternativeName>
</protein>
<dbReference type="AlphaFoldDB" id="A0A8J6YK42"/>
<reference evidence="6" key="1">
    <citation type="submission" date="2020-10" db="EMBL/GenBank/DDBJ databases">
        <title>Genome sequence of the unusual species of purple photosynthetic bacteria, Phaeovibrio sulfidiphilus DSM 23193, type strain.</title>
        <authorList>
            <person name="Kyndt J.A."/>
            <person name="Meyer T.E."/>
        </authorList>
    </citation>
    <scope>NUCLEOTIDE SEQUENCE</scope>
    <source>
        <strain evidence="6">DSM 23193</strain>
    </source>
</reference>
<comment type="function">
    <text evidence="4">Nucleoside triphosphate pyrophosphatase that hydrolyzes dTTP and UTP. May have a dual role in cell division arrest and in preventing the incorporation of modified nucleotides into cellular nucleic acids.</text>
</comment>
<dbReference type="PIRSF" id="PIRSF006305">
    <property type="entry name" value="Maf"/>
    <property type="match status" value="1"/>
</dbReference>
<dbReference type="GO" id="GO:0009117">
    <property type="term" value="P:nucleotide metabolic process"/>
    <property type="evidence" value="ECO:0007669"/>
    <property type="project" value="UniProtKB-KW"/>
</dbReference>
<gene>
    <name evidence="6" type="primary">maf</name>
    <name evidence="6" type="ORF">IHV25_09680</name>
</gene>
<dbReference type="PANTHER" id="PTHR43213">
    <property type="entry name" value="BIFUNCTIONAL DTTP/UTP PYROPHOSPHATASE/METHYLTRANSFERASE PROTEIN-RELATED"/>
    <property type="match status" value="1"/>
</dbReference>
<feature type="site" description="Important for substrate specificity" evidence="4">
    <location>
        <position position="172"/>
    </location>
</feature>
<keyword evidence="4" id="KW-0963">Cytoplasm</keyword>
<comment type="subcellular location">
    <subcellularLocation>
        <location evidence="4">Cytoplasm</location>
    </subcellularLocation>
</comment>
<comment type="catalytic activity">
    <reaction evidence="4">
        <text>dTTP + H2O = dTMP + diphosphate + H(+)</text>
        <dbReference type="Rhea" id="RHEA:28534"/>
        <dbReference type="ChEBI" id="CHEBI:15377"/>
        <dbReference type="ChEBI" id="CHEBI:15378"/>
        <dbReference type="ChEBI" id="CHEBI:33019"/>
        <dbReference type="ChEBI" id="CHEBI:37568"/>
        <dbReference type="ChEBI" id="CHEBI:63528"/>
        <dbReference type="EC" id="3.6.1.9"/>
    </reaction>
</comment>
<keyword evidence="7" id="KW-1185">Reference proteome</keyword>
<dbReference type="GO" id="GO:0005737">
    <property type="term" value="C:cytoplasm"/>
    <property type="evidence" value="ECO:0007669"/>
    <property type="project" value="UniProtKB-SubCell"/>
</dbReference>
<sequence length="225" mass="23849">MHPVLNTAPSGAPATAGPRPGLVLASSSPRRLDLLASIGLVPDAVCPADVDETPLKNELPRPCALRLAVDKARAVARLHPGAFVLAGDTVVARGRRHLPKALDEKTARECLALLSGTRHRVYTAVALITPEQKLVSRVVLSQVAFKRLSHRDIAHYIASGEWEGKAGGYAIQGRAAAFVSFLSGSWSAVVGLPLYETAALLEGNGYDTVRSRPGPAHHPDFRLPG</sequence>
<dbReference type="Pfam" id="PF02545">
    <property type="entry name" value="Maf"/>
    <property type="match status" value="1"/>
</dbReference>
<comment type="caution">
    <text evidence="6">The sequence shown here is derived from an EMBL/GenBank/DDBJ whole genome shotgun (WGS) entry which is preliminary data.</text>
</comment>
<dbReference type="NCBIfam" id="TIGR00172">
    <property type="entry name" value="maf"/>
    <property type="match status" value="1"/>
</dbReference>
<dbReference type="EMBL" id="JACZHT010000008">
    <property type="protein sequence ID" value="MBE1237911.1"/>
    <property type="molecule type" value="Genomic_DNA"/>
</dbReference>
<accession>A0A8J6YK42</accession>
<evidence type="ECO:0000313" key="7">
    <source>
        <dbReference type="Proteomes" id="UP000631034"/>
    </source>
</evidence>
<keyword evidence="2 4" id="KW-0378">Hydrolase</keyword>
<organism evidence="6 7">
    <name type="scientific">Phaeovibrio sulfidiphilus</name>
    <dbReference type="NCBI Taxonomy" id="1220600"/>
    <lineage>
        <taxon>Bacteria</taxon>
        <taxon>Pseudomonadati</taxon>
        <taxon>Pseudomonadota</taxon>
        <taxon>Alphaproteobacteria</taxon>
        <taxon>Rhodospirillales</taxon>
        <taxon>Rhodospirillaceae</taxon>
        <taxon>Phaeovibrio</taxon>
    </lineage>
</organism>
<feature type="site" description="Important for substrate specificity" evidence="4">
    <location>
        <position position="30"/>
    </location>
</feature>
<comment type="similarity">
    <text evidence="4">Belongs to the Maf family. YhdE subfamily.</text>
</comment>
<dbReference type="PANTHER" id="PTHR43213:SF5">
    <property type="entry name" value="BIFUNCTIONAL DTTP_UTP PYROPHOSPHATASE_METHYLTRANSFERASE PROTEIN-RELATED"/>
    <property type="match status" value="1"/>
</dbReference>
<dbReference type="SUPFAM" id="SSF52972">
    <property type="entry name" value="ITPase-like"/>
    <property type="match status" value="1"/>
</dbReference>
<evidence type="ECO:0000256" key="1">
    <source>
        <dbReference type="ARBA" id="ARBA00001968"/>
    </source>
</evidence>
<evidence type="ECO:0000256" key="3">
    <source>
        <dbReference type="ARBA" id="ARBA00023080"/>
    </source>
</evidence>
<comment type="catalytic activity">
    <reaction evidence="4">
        <text>UTP + H2O = UMP + diphosphate + H(+)</text>
        <dbReference type="Rhea" id="RHEA:29395"/>
        <dbReference type="ChEBI" id="CHEBI:15377"/>
        <dbReference type="ChEBI" id="CHEBI:15378"/>
        <dbReference type="ChEBI" id="CHEBI:33019"/>
        <dbReference type="ChEBI" id="CHEBI:46398"/>
        <dbReference type="ChEBI" id="CHEBI:57865"/>
        <dbReference type="EC" id="3.6.1.9"/>
    </reaction>
</comment>
<evidence type="ECO:0000256" key="4">
    <source>
        <dbReference type="HAMAP-Rule" id="MF_00528"/>
    </source>
</evidence>
<dbReference type="InterPro" id="IPR003697">
    <property type="entry name" value="Maf-like"/>
</dbReference>
<dbReference type="Gene3D" id="3.90.950.10">
    <property type="match status" value="1"/>
</dbReference>
<evidence type="ECO:0000313" key="6">
    <source>
        <dbReference type="EMBL" id="MBE1237911.1"/>
    </source>
</evidence>
<feature type="region of interest" description="Disordered" evidence="5">
    <location>
        <begin position="1"/>
        <end position="20"/>
    </location>
</feature>
<comment type="cofactor">
    <cofactor evidence="1 4">
        <name>a divalent metal cation</name>
        <dbReference type="ChEBI" id="CHEBI:60240"/>
    </cofactor>
</comment>
<evidence type="ECO:0000256" key="2">
    <source>
        <dbReference type="ARBA" id="ARBA00022801"/>
    </source>
</evidence>
<dbReference type="EC" id="3.6.1.9" evidence="4"/>
<name>A0A8J6YK42_9PROT</name>
<proteinExistence type="inferred from homology"/>